<dbReference type="Pfam" id="PF00872">
    <property type="entry name" value="Transposase_mut"/>
    <property type="match status" value="1"/>
</dbReference>
<evidence type="ECO:0000256" key="4">
    <source>
        <dbReference type="ARBA" id="ARBA00023125"/>
    </source>
</evidence>
<dbReference type="InterPro" id="IPR001207">
    <property type="entry name" value="Transposase_mutator"/>
</dbReference>
<evidence type="ECO:0000256" key="1">
    <source>
        <dbReference type="ARBA" id="ARBA00002190"/>
    </source>
</evidence>
<keyword evidence="8" id="KW-1185">Reference proteome</keyword>
<evidence type="ECO:0000256" key="5">
    <source>
        <dbReference type="ARBA" id="ARBA00023172"/>
    </source>
</evidence>
<dbReference type="Proteomes" id="UP000018747">
    <property type="component" value="Unassembled WGS sequence"/>
</dbReference>
<name>V6I3N9_9LEPT</name>
<dbReference type="GO" id="GO:0003677">
    <property type="term" value="F:DNA binding"/>
    <property type="evidence" value="ECO:0007669"/>
    <property type="project" value="UniProtKB-UniRule"/>
</dbReference>
<dbReference type="PANTHER" id="PTHR33217">
    <property type="entry name" value="TRANSPOSASE FOR INSERTION SEQUENCE ELEMENT IS1081"/>
    <property type="match status" value="1"/>
</dbReference>
<comment type="caution">
    <text evidence="7">The sequence shown here is derived from an EMBL/GenBank/DDBJ whole genome shotgun (WGS) entry which is preliminary data.</text>
</comment>
<gene>
    <name evidence="7" type="ORF">LEP1GSC062_2788</name>
</gene>
<dbReference type="AlphaFoldDB" id="V6I3N9"/>
<evidence type="ECO:0000256" key="2">
    <source>
        <dbReference type="ARBA" id="ARBA00010961"/>
    </source>
</evidence>
<evidence type="ECO:0000256" key="3">
    <source>
        <dbReference type="ARBA" id="ARBA00022578"/>
    </source>
</evidence>
<protein>
    <recommendedName>
        <fullName evidence="6">Mutator family transposase</fullName>
    </recommendedName>
</protein>
<reference evidence="7" key="1">
    <citation type="submission" date="2013-05" db="EMBL/GenBank/DDBJ databases">
        <authorList>
            <person name="Harkins D.M."/>
            <person name="Durkin A.S."/>
            <person name="Brinkac L.M."/>
            <person name="Haft D.H."/>
            <person name="Selengut J.D."/>
            <person name="Sanka R."/>
            <person name="DePew J."/>
            <person name="Purushe J."/>
            <person name="Hartskeerl R.A."/>
            <person name="Ahmed A."/>
            <person name="van der Linden H."/>
            <person name="Goris M.G.A."/>
            <person name="Vinetz J.M."/>
            <person name="Sutton G.G."/>
            <person name="Nierman W.C."/>
            <person name="Fouts D.E."/>
        </authorList>
    </citation>
    <scope>NUCLEOTIDE SEQUENCE [LARGE SCALE GENOMIC DNA]</scope>
    <source>
        <strain evidence="7">L 60</strain>
    </source>
</reference>
<dbReference type="GO" id="GO:0004803">
    <property type="term" value="F:transposase activity"/>
    <property type="evidence" value="ECO:0007669"/>
    <property type="project" value="UniProtKB-UniRule"/>
</dbReference>
<keyword evidence="6" id="KW-0814">Transposable element</keyword>
<evidence type="ECO:0000313" key="7">
    <source>
        <dbReference type="EMBL" id="EQA64232.1"/>
    </source>
</evidence>
<evidence type="ECO:0000313" key="8">
    <source>
        <dbReference type="Proteomes" id="UP000018747"/>
    </source>
</evidence>
<dbReference type="PANTHER" id="PTHR33217:SF5">
    <property type="entry name" value="MUTATOR FAMILY TRANSPOSASE"/>
    <property type="match status" value="1"/>
</dbReference>
<dbReference type="EMBL" id="AHMT02000009">
    <property type="protein sequence ID" value="EQA64232.1"/>
    <property type="molecule type" value="Genomic_DNA"/>
</dbReference>
<evidence type="ECO:0000256" key="6">
    <source>
        <dbReference type="RuleBase" id="RU365089"/>
    </source>
</evidence>
<organism evidence="7 8">
    <name type="scientific">Leptospira alexanderi serovar Manhao 3 str. L 60</name>
    <dbReference type="NCBI Taxonomy" id="1049759"/>
    <lineage>
        <taxon>Bacteria</taxon>
        <taxon>Pseudomonadati</taxon>
        <taxon>Spirochaetota</taxon>
        <taxon>Spirochaetia</taxon>
        <taxon>Leptospirales</taxon>
        <taxon>Leptospiraceae</taxon>
        <taxon>Leptospira</taxon>
    </lineage>
</organism>
<comment type="function">
    <text evidence="1 6">Required for the transposition of the insertion element.</text>
</comment>
<dbReference type="GO" id="GO:0006313">
    <property type="term" value="P:DNA transposition"/>
    <property type="evidence" value="ECO:0007669"/>
    <property type="project" value="UniProtKB-UniRule"/>
</dbReference>
<proteinExistence type="inferred from homology"/>
<keyword evidence="3 6" id="KW-0815">Transposition</keyword>
<accession>V6I3N9</accession>
<keyword evidence="4 6" id="KW-0238">DNA-binding</keyword>
<sequence>MKGFPDTIISVFPNAQVQLCIVHMVRNSLKWVSYKQRKELVVDLKAIYKYSIGRNC</sequence>
<comment type="similarity">
    <text evidence="2 6">Belongs to the transposase mutator family.</text>
</comment>
<keyword evidence="5 6" id="KW-0233">DNA recombination</keyword>